<evidence type="ECO:0000256" key="1">
    <source>
        <dbReference type="SAM" id="MobiDB-lite"/>
    </source>
</evidence>
<feature type="non-terminal residue" evidence="2">
    <location>
        <position position="140"/>
    </location>
</feature>
<dbReference type="AlphaFoldDB" id="A0ABD0KXK3"/>
<dbReference type="EMBL" id="JACVVK020000108">
    <property type="protein sequence ID" value="KAK7491969.1"/>
    <property type="molecule type" value="Genomic_DNA"/>
</dbReference>
<name>A0ABD0KXK3_9CAEN</name>
<sequence length="140" mass="15078">MSVFSWLPLEFRSLSNGQAVMSPSPLTALPVSSGVDNLLIDRHRLLLDYLPSLGGRPISSIGCCPCNSDPTDGKEALRTYGTENSAAPGVGSEHGRGGVRTSEQTVPRMTIILLVCPRDYTKPRSFPDQPEFMTGGVLKM</sequence>
<protein>
    <submittedName>
        <fullName evidence="2">Uncharacterized protein</fullName>
    </submittedName>
</protein>
<dbReference type="Proteomes" id="UP001519460">
    <property type="component" value="Unassembled WGS sequence"/>
</dbReference>
<keyword evidence="3" id="KW-1185">Reference proteome</keyword>
<accession>A0ABD0KXK3</accession>
<comment type="caution">
    <text evidence="2">The sequence shown here is derived from an EMBL/GenBank/DDBJ whole genome shotgun (WGS) entry which is preliminary data.</text>
</comment>
<proteinExistence type="predicted"/>
<reference evidence="2 3" key="1">
    <citation type="journal article" date="2023" name="Sci. Data">
        <title>Genome assembly of the Korean intertidal mud-creeper Batillaria attramentaria.</title>
        <authorList>
            <person name="Patra A.K."/>
            <person name="Ho P.T."/>
            <person name="Jun S."/>
            <person name="Lee S.J."/>
            <person name="Kim Y."/>
            <person name="Won Y.J."/>
        </authorList>
    </citation>
    <scope>NUCLEOTIDE SEQUENCE [LARGE SCALE GENOMIC DNA]</scope>
    <source>
        <strain evidence="2">Wonlab-2016</strain>
    </source>
</reference>
<evidence type="ECO:0000313" key="3">
    <source>
        <dbReference type="Proteomes" id="UP001519460"/>
    </source>
</evidence>
<feature type="region of interest" description="Disordered" evidence="1">
    <location>
        <begin position="83"/>
        <end position="102"/>
    </location>
</feature>
<gene>
    <name evidence="2" type="ORF">BaRGS_00016815</name>
</gene>
<organism evidence="2 3">
    <name type="scientific">Batillaria attramentaria</name>
    <dbReference type="NCBI Taxonomy" id="370345"/>
    <lineage>
        <taxon>Eukaryota</taxon>
        <taxon>Metazoa</taxon>
        <taxon>Spiralia</taxon>
        <taxon>Lophotrochozoa</taxon>
        <taxon>Mollusca</taxon>
        <taxon>Gastropoda</taxon>
        <taxon>Caenogastropoda</taxon>
        <taxon>Sorbeoconcha</taxon>
        <taxon>Cerithioidea</taxon>
        <taxon>Batillariidae</taxon>
        <taxon>Batillaria</taxon>
    </lineage>
</organism>
<evidence type="ECO:0000313" key="2">
    <source>
        <dbReference type="EMBL" id="KAK7491969.1"/>
    </source>
</evidence>